<evidence type="ECO:0000256" key="5">
    <source>
        <dbReference type="ARBA" id="ARBA00022960"/>
    </source>
</evidence>
<evidence type="ECO:0000256" key="6">
    <source>
        <dbReference type="ARBA" id="ARBA00022989"/>
    </source>
</evidence>
<feature type="compositionally biased region" description="Basic residues" evidence="8">
    <location>
        <begin position="21"/>
        <end position="34"/>
    </location>
</feature>
<dbReference type="KEGG" id="ghl:GM160_06990"/>
<keyword evidence="6 9" id="KW-1133">Transmembrane helix</keyword>
<feature type="transmembrane region" description="Helical" evidence="9">
    <location>
        <begin position="90"/>
        <end position="121"/>
    </location>
</feature>
<evidence type="ECO:0000313" key="11">
    <source>
        <dbReference type="Proteomes" id="UP000427716"/>
    </source>
</evidence>
<protein>
    <submittedName>
        <fullName evidence="10">Rod shape-determining protein MreD</fullName>
    </submittedName>
</protein>
<evidence type="ECO:0000256" key="8">
    <source>
        <dbReference type="SAM" id="MobiDB-lite"/>
    </source>
</evidence>
<dbReference type="Pfam" id="PF04093">
    <property type="entry name" value="MreD"/>
    <property type="match status" value="1"/>
</dbReference>
<feature type="transmembrane region" description="Helical" evidence="9">
    <location>
        <begin position="166"/>
        <end position="185"/>
    </location>
</feature>
<dbReference type="Proteomes" id="UP000427716">
    <property type="component" value="Chromosome"/>
</dbReference>
<keyword evidence="7 9" id="KW-0472">Membrane</keyword>
<keyword evidence="3" id="KW-1003">Cell membrane</keyword>
<dbReference type="PANTHER" id="PTHR37484">
    <property type="entry name" value="ROD SHAPE-DETERMINING PROTEIN MRED"/>
    <property type="match status" value="1"/>
</dbReference>
<sequence length="194" mass="21504">MPRMPRPRQAEHPGRLSSARPSRRHQTSPPRRLRGKAMTTSWFAILLTSIAALALTLLPLPAAVQVHNPQWLLLTVIFWSLYRPAQAGLIYAWIAGLMLDVATNGLLGLNALLFTLTVFLVLSLRQRLSVAPLLSQALLIAAFTLVFLMVALWVEGVANDLVSMATYLSRALSNLAAWPVVFFLLSRLARISER</sequence>
<reference evidence="10 11" key="1">
    <citation type="submission" date="2019-11" db="EMBL/GenBank/DDBJ databases">
        <authorList>
            <person name="Zhang J."/>
            <person name="Sun C."/>
        </authorList>
    </citation>
    <scope>NUCLEOTIDE SEQUENCE [LARGE SCALE GENOMIC DNA]</scope>
    <source>
        <strain evidence="11">sp2</strain>
    </source>
</reference>
<evidence type="ECO:0000256" key="1">
    <source>
        <dbReference type="ARBA" id="ARBA00004651"/>
    </source>
</evidence>
<comment type="similarity">
    <text evidence="2">Belongs to the MreD family.</text>
</comment>
<evidence type="ECO:0000256" key="7">
    <source>
        <dbReference type="ARBA" id="ARBA00023136"/>
    </source>
</evidence>
<accession>A0A6I6D5I6</accession>
<dbReference type="AlphaFoldDB" id="A0A6I6D5I6"/>
<comment type="subcellular location">
    <subcellularLocation>
        <location evidence="1">Cell membrane</location>
        <topology evidence="1">Multi-pass membrane protein</topology>
    </subcellularLocation>
</comment>
<keyword evidence="4 9" id="KW-0812">Transmembrane</keyword>
<dbReference type="GO" id="GO:0008360">
    <property type="term" value="P:regulation of cell shape"/>
    <property type="evidence" value="ECO:0007669"/>
    <property type="project" value="UniProtKB-KW"/>
</dbReference>
<evidence type="ECO:0000256" key="3">
    <source>
        <dbReference type="ARBA" id="ARBA00022475"/>
    </source>
</evidence>
<name>A0A6I6D5I6_9GAMM</name>
<dbReference type="NCBIfam" id="TIGR03426">
    <property type="entry name" value="shape_MreD"/>
    <property type="match status" value="1"/>
</dbReference>
<feature type="region of interest" description="Disordered" evidence="8">
    <location>
        <begin position="1"/>
        <end position="34"/>
    </location>
</feature>
<organism evidence="10 11">
    <name type="scientific">Guyparkeria halophila</name>
    <dbReference type="NCBI Taxonomy" id="47960"/>
    <lineage>
        <taxon>Bacteria</taxon>
        <taxon>Pseudomonadati</taxon>
        <taxon>Pseudomonadota</taxon>
        <taxon>Gammaproteobacteria</taxon>
        <taxon>Chromatiales</taxon>
        <taxon>Thioalkalibacteraceae</taxon>
        <taxon>Guyparkeria</taxon>
    </lineage>
</organism>
<evidence type="ECO:0000313" key="10">
    <source>
        <dbReference type="EMBL" id="QGT78661.1"/>
    </source>
</evidence>
<evidence type="ECO:0000256" key="9">
    <source>
        <dbReference type="SAM" id="Phobius"/>
    </source>
</evidence>
<dbReference type="InterPro" id="IPR007227">
    <property type="entry name" value="Cell_shape_determining_MreD"/>
</dbReference>
<keyword evidence="11" id="KW-1185">Reference proteome</keyword>
<gene>
    <name evidence="10" type="primary">mreD</name>
    <name evidence="10" type="ORF">GM160_06990</name>
</gene>
<dbReference type="GO" id="GO:0005886">
    <property type="term" value="C:plasma membrane"/>
    <property type="evidence" value="ECO:0007669"/>
    <property type="project" value="UniProtKB-SubCell"/>
</dbReference>
<feature type="transmembrane region" description="Helical" evidence="9">
    <location>
        <begin position="133"/>
        <end position="154"/>
    </location>
</feature>
<dbReference type="PANTHER" id="PTHR37484:SF1">
    <property type="entry name" value="ROD SHAPE-DETERMINING PROTEIN MRED"/>
    <property type="match status" value="1"/>
</dbReference>
<dbReference type="InterPro" id="IPR026034">
    <property type="entry name" value="MreD_proteobac"/>
</dbReference>
<evidence type="ECO:0000256" key="2">
    <source>
        <dbReference type="ARBA" id="ARBA00007776"/>
    </source>
</evidence>
<keyword evidence="5" id="KW-0133">Cell shape</keyword>
<dbReference type="EMBL" id="CP046415">
    <property type="protein sequence ID" value="QGT78661.1"/>
    <property type="molecule type" value="Genomic_DNA"/>
</dbReference>
<evidence type="ECO:0000256" key="4">
    <source>
        <dbReference type="ARBA" id="ARBA00022692"/>
    </source>
</evidence>
<proteinExistence type="inferred from homology"/>